<organism evidence="7 8">
    <name type="scientific">Engystomops pustulosus</name>
    <name type="common">Tungara frog</name>
    <name type="synonym">Physalaemus pustulosus</name>
    <dbReference type="NCBI Taxonomy" id="76066"/>
    <lineage>
        <taxon>Eukaryota</taxon>
        <taxon>Metazoa</taxon>
        <taxon>Chordata</taxon>
        <taxon>Craniata</taxon>
        <taxon>Vertebrata</taxon>
        <taxon>Euteleostomi</taxon>
        <taxon>Amphibia</taxon>
        <taxon>Batrachia</taxon>
        <taxon>Anura</taxon>
        <taxon>Neobatrachia</taxon>
        <taxon>Hyloidea</taxon>
        <taxon>Leptodactylidae</taxon>
        <taxon>Leiuperinae</taxon>
        <taxon>Engystomops</taxon>
    </lineage>
</organism>
<dbReference type="PROSITE" id="PS50082">
    <property type="entry name" value="WD_REPEATS_2"/>
    <property type="match status" value="1"/>
</dbReference>
<accession>A0AAV6ZHM4</accession>
<dbReference type="InterPro" id="IPR037867">
    <property type="entry name" value="Swd2/WDR82"/>
</dbReference>
<dbReference type="PANTHER" id="PTHR19861">
    <property type="entry name" value="WD40 REPEAT PROTEIN SWD2"/>
    <property type="match status" value="1"/>
</dbReference>
<dbReference type="GO" id="GO:0016070">
    <property type="term" value="P:RNA metabolic process"/>
    <property type="evidence" value="ECO:0007669"/>
    <property type="project" value="UniProtKB-ARBA"/>
</dbReference>
<gene>
    <name evidence="7" type="ORF">GDO81_023785</name>
</gene>
<dbReference type="GO" id="GO:0003682">
    <property type="term" value="F:chromatin binding"/>
    <property type="evidence" value="ECO:0007669"/>
    <property type="project" value="TreeGrafter"/>
</dbReference>
<evidence type="ECO:0008006" key="9">
    <source>
        <dbReference type="Google" id="ProtNLM"/>
    </source>
</evidence>
<evidence type="ECO:0000313" key="7">
    <source>
        <dbReference type="EMBL" id="KAG8548854.1"/>
    </source>
</evidence>
<dbReference type="EMBL" id="WNYA01000305">
    <property type="protein sequence ID" value="KAG8548854.1"/>
    <property type="molecule type" value="Genomic_DNA"/>
</dbReference>
<dbReference type="Pfam" id="PF00400">
    <property type="entry name" value="WD40"/>
    <property type="match status" value="1"/>
</dbReference>
<proteinExistence type="inferred from homology"/>
<sequence length="88" mass="9994">MKLTDNVLRSFRVAKVFRENSDKINCFDFSPTGETVISSSDDDSIVLYDCQEGKPKRTLYSKKYGVDLIRYTHAANTVVYSSNKIDGM</sequence>
<dbReference type="InterPro" id="IPR036322">
    <property type="entry name" value="WD40_repeat_dom_sf"/>
</dbReference>
<keyword evidence="8" id="KW-1185">Reference proteome</keyword>
<dbReference type="Gene3D" id="2.130.10.10">
    <property type="entry name" value="YVTN repeat-like/Quinoprotein amine dehydrogenase"/>
    <property type="match status" value="1"/>
</dbReference>
<evidence type="ECO:0000256" key="3">
    <source>
        <dbReference type="ARBA" id="ARBA00022574"/>
    </source>
</evidence>
<keyword evidence="4" id="KW-0677">Repeat</keyword>
<dbReference type="PANTHER" id="PTHR19861:SF0">
    <property type="entry name" value="WD REPEAT-CONTAINING PROTEIN 82"/>
    <property type="match status" value="1"/>
</dbReference>
<evidence type="ECO:0000256" key="4">
    <source>
        <dbReference type="ARBA" id="ARBA00022737"/>
    </source>
</evidence>
<feature type="non-terminal residue" evidence="7">
    <location>
        <position position="88"/>
    </location>
</feature>
<comment type="subcellular location">
    <subcellularLocation>
        <location evidence="1">Nucleus</location>
    </subcellularLocation>
</comment>
<dbReference type="SUPFAM" id="SSF50978">
    <property type="entry name" value="WD40 repeat-like"/>
    <property type="match status" value="1"/>
</dbReference>
<keyword evidence="3 6" id="KW-0853">WD repeat</keyword>
<evidence type="ECO:0000313" key="8">
    <source>
        <dbReference type="Proteomes" id="UP000824782"/>
    </source>
</evidence>
<evidence type="ECO:0000256" key="2">
    <source>
        <dbReference type="ARBA" id="ARBA00005616"/>
    </source>
</evidence>
<dbReference type="InterPro" id="IPR015943">
    <property type="entry name" value="WD40/YVTN_repeat-like_dom_sf"/>
</dbReference>
<evidence type="ECO:0000256" key="1">
    <source>
        <dbReference type="ARBA" id="ARBA00004123"/>
    </source>
</evidence>
<dbReference type="Proteomes" id="UP000824782">
    <property type="component" value="Unassembled WGS sequence"/>
</dbReference>
<comment type="caution">
    <text evidence="7">The sequence shown here is derived from an EMBL/GenBank/DDBJ whole genome shotgun (WGS) entry which is preliminary data.</text>
</comment>
<comment type="similarity">
    <text evidence="2">Belongs to the WD repeat SWD2 family.</text>
</comment>
<evidence type="ECO:0000256" key="6">
    <source>
        <dbReference type="PROSITE-ProRule" id="PRU00221"/>
    </source>
</evidence>
<dbReference type="AlphaFoldDB" id="A0AAV6ZHM4"/>
<feature type="repeat" description="WD" evidence="6">
    <location>
        <begin position="17"/>
        <end position="58"/>
    </location>
</feature>
<dbReference type="SMART" id="SM00320">
    <property type="entry name" value="WD40"/>
    <property type="match status" value="1"/>
</dbReference>
<dbReference type="GO" id="GO:0048188">
    <property type="term" value="C:Set1C/COMPASS complex"/>
    <property type="evidence" value="ECO:0007669"/>
    <property type="project" value="TreeGrafter"/>
</dbReference>
<name>A0AAV6ZHM4_ENGPU</name>
<dbReference type="InterPro" id="IPR001680">
    <property type="entry name" value="WD40_rpt"/>
</dbReference>
<keyword evidence="5" id="KW-0539">Nucleus</keyword>
<reference evidence="7" key="1">
    <citation type="thesis" date="2020" institute="ProQuest LLC" country="789 East Eisenhower Parkway, Ann Arbor, MI, USA">
        <title>Comparative Genomics and Chromosome Evolution.</title>
        <authorList>
            <person name="Mudd A.B."/>
        </authorList>
    </citation>
    <scope>NUCLEOTIDE SEQUENCE</scope>
    <source>
        <strain evidence="7">237g6f4</strain>
        <tissue evidence="7">Blood</tissue>
    </source>
</reference>
<evidence type="ECO:0000256" key="5">
    <source>
        <dbReference type="ARBA" id="ARBA00023242"/>
    </source>
</evidence>
<protein>
    <recommendedName>
        <fullName evidence="9">WD repeat domain 82</fullName>
    </recommendedName>
</protein>
<dbReference type="FunFam" id="2.130.10.10:FF:002575">
    <property type="entry name" value="WD repeat domain 82"/>
    <property type="match status" value="1"/>
</dbReference>